<feature type="compositionally biased region" description="Polar residues" evidence="1">
    <location>
        <begin position="38"/>
        <end position="50"/>
    </location>
</feature>
<feature type="region of interest" description="Disordered" evidence="1">
    <location>
        <begin position="1"/>
        <end position="55"/>
    </location>
</feature>
<organism evidence="2 3">
    <name type="scientific">Cylicostephanus goldi</name>
    <name type="common">Nematode worm</name>
    <dbReference type="NCBI Taxonomy" id="71465"/>
    <lineage>
        <taxon>Eukaryota</taxon>
        <taxon>Metazoa</taxon>
        <taxon>Ecdysozoa</taxon>
        <taxon>Nematoda</taxon>
        <taxon>Chromadorea</taxon>
        <taxon>Rhabditida</taxon>
        <taxon>Rhabditina</taxon>
        <taxon>Rhabditomorpha</taxon>
        <taxon>Strongyloidea</taxon>
        <taxon>Strongylidae</taxon>
        <taxon>Cylicostephanus</taxon>
    </lineage>
</organism>
<proteinExistence type="predicted"/>
<dbReference type="EMBL" id="UYRV01107232">
    <property type="protein sequence ID" value="VDN23191.1"/>
    <property type="molecule type" value="Genomic_DNA"/>
</dbReference>
<keyword evidence="3" id="KW-1185">Reference proteome</keyword>
<protein>
    <submittedName>
        <fullName evidence="2">Uncharacterized protein</fullName>
    </submittedName>
</protein>
<evidence type="ECO:0000313" key="3">
    <source>
        <dbReference type="Proteomes" id="UP000271889"/>
    </source>
</evidence>
<dbReference type="Proteomes" id="UP000271889">
    <property type="component" value="Unassembled WGS sequence"/>
</dbReference>
<evidence type="ECO:0000256" key="1">
    <source>
        <dbReference type="SAM" id="MobiDB-lite"/>
    </source>
</evidence>
<sequence length="102" mass="11263">MPSSKSHMYQSPPQSAGAPKEPGAPEMPGSCVDLANLDNGQQRHAWSSRPSGDERLYSVREPVGRRVEKIRTQDDVKNYLDQLGVGVLSMHGKLTLLKTKYV</sequence>
<dbReference type="AlphaFoldDB" id="A0A3P7MXQ5"/>
<gene>
    <name evidence="2" type="ORF">CGOC_LOCUS9513</name>
</gene>
<feature type="compositionally biased region" description="Polar residues" evidence="1">
    <location>
        <begin position="1"/>
        <end position="14"/>
    </location>
</feature>
<evidence type="ECO:0000313" key="2">
    <source>
        <dbReference type="EMBL" id="VDN23191.1"/>
    </source>
</evidence>
<accession>A0A3P7MXQ5</accession>
<name>A0A3P7MXQ5_CYLGO</name>
<reference evidence="2 3" key="1">
    <citation type="submission" date="2018-11" db="EMBL/GenBank/DDBJ databases">
        <authorList>
            <consortium name="Pathogen Informatics"/>
        </authorList>
    </citation>
    <scope>NUCLEOTIDE SEQUENCE [LARGE SCALE GENOMIC DNA]</scope>
</reference>